<name>K7Z9X6_BDEBC</name>
<feature type="transmembrane region" description="Helical" evidence="1">
    <location>
        <begin position="108"/>
        <end position="125"/>
    </location>
</feature>
<feature type="transmembrane region" description="Helical" evidence="1">
    <location>
        <begin position="174"/>
        <end position="191"/>
    </location>
</feature>
<feature type="transmembrane region" description="Helical" evidence="1">
    <location>
        <begin position="137"/>
        <end position="162"/>
    </location>
</feature>
<accession>K7Z9X6</accession>
<feature type="transmembrane region" description="Helical" evidence="1">
    <location>
        <begin position="349"/>
        <end position="365"/>
    </location>
</feature>
<feature type="transmembrane region" description="Helical" evidence="1">
    <location>
        <begin position="78"/>
        <end position="96"/>
    </location>
</feature>
<dbReference type="EMBL" id="CP002930">
    <property type="protein sequence ID" value="AFY01379.1"/>
    <property type="molecule type" value="Genomic_DNA"/>
</dbReference>
<dbReference type="AlphaFoldDB" id="K7Z9X6"/>
<dbReference type="OrthoDB" id="8914038at2"/>
<keyword evidence="1" id="KW-0812">Transmembrane</keyword>
<dbReference type="PATRIC" id="fig|1069642.3.peg.1666"/>
<gene>
    <name evidence="2" type="ORF">Bdt_1684</name>
</gene>
<feature type="transmembrane region" description="Helical" evidence="1">
    <location>
        <begin position="310"/>
        <end position="329"/>
    </location>
</feature>
<evidence type="ECO:0000313" key="3">
    <source>
        <dbReference type="Proteomes" id="UP000010074"/>
    </source>
</evidence>
<feature type="transmembrane region" description="Helical" evidence="1">
    <location>
        <begin position="286"/>
        <end position="304"/>
    </location>
</feature>
<dbReference type="KEGG" id="bbat:Bdt_1684"/>
<dbReference type="STRING" id="1069642.Bdt_1684"/>
<sequence>MSKDNVSRLYSLSVVIFATLIFGAMVWRARFGLDLTDESFYLIWSSNPWIYPVSTSQFGFIYYPLYKLAGESVFVFRCLNLFLTGSLAFVFCRLAFLSRSPGLLSNAQVYGLVSVSMVCAFPFVLTPNYNILSVQAALLIASSICILVTRQGLAAFAGWFLLGFGGWVSFMAKPTSAAILGLMAMSFILVIRRATWKGILTSVLTAGGLLFLTAVVIDGSVALFIARLSGGANLAVVMDPNYSPLKLFRLDDIDFLFRDWVRFALYVAVISSWNIFDALESRTRGMLWPVWFLVLMSLVDFVWGEVRYSIVKGIFLFAVPFAAILVLCWRSLLKRRIGFLTDRDKRETVLLAFLLIAVPYATAFGTNGNYWTQASTAGFFWVVGGVLMLAFDPGASRLSMGPILVAQIIILNLVYDNFKFPYRHSQELSLNNKYVEFGKSGGLWMSRDFANYLDSIRSAAGQAGFAAGMQVLDLTGRSPGVVYALNGVAIGQPWMIGGYSGSEDFVRRSLALVECEEIYGSWLLVEHGGPREISFKVLDTYDLTLDDYENVGQFTSVQSDFSEKYQQNLLKPKRSSYYIEKNCVSTHERKSGK</sequence>
<evidence type="ECO:0000256" key="1">
    <source>
        <dbReference type="SAM" id="Phobius"/>
    </source>
</evidence>
<feature type="transmembrane region" description="Helical" evidence="1">
    <location>
        <begin position="9"/>
        <end position="29"/>
    </location>
</feature>
<organism evidence="2 3">
    <name type="scientific">Bdellovibrio bacteriovorus str. Tiberius</name>
    <dbReference type="NCBI Taxonomy" id="1069642"/>
    <lineage>
        <taxon>Bacteria</taxon>
        <taxon>Pseudomonadati</taxon>
        <taxon>Bdellovibrionota</taxon>
        <taxon>Bdellovibrionia</taxon>
        <taxon>Bdellovibrionales</taxon>
        <taxon>Pseudobdellovibrionaceae</taxon>
        <taxon>Bdellovibrio</taxon>
    </lineage>
</organism>
<feature type="transmembrane region" description="Helical" evidence="1">
    <location>
        <begin position="260"/>
        <end position="279"/>
    </location>
</feature>
<keyword evidence="1" id="KW-1133">Transmembrane helix</keyword>
<proteinExistence type="predicted"/>
<dbReference type="RefSeq" id="WP_015090828.1">
    <property type="nucleotide sequence ID" value="NC_019567.1"/>
</dbReference>
<reference evidence="2 3" key="1">
    <citation type="journal article" date="2012" name="BMC Genomics">
        <title>Genome analysis of a simultaneously predatory and prey-independent, novel Bdellovibrio bacteriovorus from the River Tiber, supports in silico predictions of both ancient and recent lateral gene transfer from diverse bacteria.</title>
        <authorList>
            <person name="Hobley L."/>
            <person name="Lerner T.R."/>
            <person name="Williams L.E."/>
            <person name="Lambert C."/>
            <person name="Till R."/>
            <person name="Milner D.S."/>
            <person name="Basford S.M."/>
            <person name="Capeness M.J."/>
            <person name="Fenton A.K."/>
            <person name="Atterbury R.J."/>
            <person name="Harris M.A."/>
            <person name="Sockett R.E."/>
        </authorList>
    </citation>
    <scope>NUCLEOTIDE SEQUENCE [LARGE SCALE GENOMIC DNA]</scope>
    <source>
        <strain evidence="2 3">Tiberius</strain>
    </source>
</reference>
<dbReference type="HOGENOM" id="CLU_446676_0_0_7"/>
<protein>
    <submittedName>
        <fullName evidence="2">Putative membrane protein</fullName>
    </submittedName>
</protein>
<keyword evidence="1" id="KW-0472">Membrane</keyword>
<feature type="transmembrane region" description="Helical" evidence="1">
    <location>
        <begin position="398"/>
        <end position="415"/>
    </location>
</feature>
<dbReference type="Proteomes" id="UP000010074">
    <property type="component" value="Chromosome"/>
</dbReference>
<evidence type="ECO:0000313" key="2">
    <source>
        <dbReference type="EMBL" id="AFY01379.1"/>
    </source>
</evidence>
<feature type="transmembrane region" description="Helical" evidence="1">
    <location>
        <begin position="203"/>
        <end position="226"/>
    </location>
</feature>
<feature type="transmembrane region" description="Helical" evidence="1">
    <location>
        <begin position="49"/>
        <end position="66"/>
    </location>
</feature>